<organism evidence="1 2">
    <name type="scientific">Paenibacillus hodogayensis</name>
    <dbReference type="NCBI Taxonomy" id="279208"/>
    <lineage>
        <taxon>Bacteria</taxon>
        <taxon>Bacillati</taxon>
        <taxon>Bacillota</taxon>
        <taxon>Bacilli</taxon>
        <taxon>Bacillales</taxon>
        <taxon>Paenibacillaceae</taxon>
        <taxon>Paenibacillus</taxon>
    </lineage>
</organism>
<evidence type="ECO:0000313" key="2">
    <source>
        <dbReference type="Proteomes" id="UP001589619"/>
    </source>
</evidence>
<name>A0ABV5W4Y3_9BACL</name>
<comment type="caution">
    <text evidence="1">The sequence shown here is derived from an EMBL/GenBank/DDBJ whole genome shotgun (WGS) entry which is preliminary data.</text>
</comment>
<dbReference type="Gene3D" id="1.25.10.90">
    <property type="match status" value="1"/>
</dbReference>
<dbReference type="RefSeq" id="WP_344908179.1">
    <property type="nucleotide sequence ID" value="NZ_BAAAYO010000006.1"/>
</dbReference>
<dbReference type="Pfam" id="PF08713">
    <property type="entry name" value="DNA_alkylation"/>
    <property type="match status" value="1"/>
</dbReference>
<dbReference type="EMBL" id="JBHMAG010000018">
    <property type="protein sequence ID" value="MFB9755348.1"/>
    <property type="molecule type" value="Genomic_DNA"/>
</dbReference>
<evidence type="ECO:0000313" key="1">
    <source>
        <dbReference type="EMBL" id="MFB9755348.1"/>
    </source>
</evidence>
<accession>A0ABV5W4Y3</accession>
<reference evidence="1 2" key="1">
    <citation type="submission" date="2024-09" db="EMBL/GenBank/DDBJ databases">
        <authorList>
            <person name="Sun Q."/>
            <person name="Mori K."/>
        </authorList>
    </citation>
    <scope>NUCLEOTIDE SEQUENCE [LARGE SCALE GENOMIC DNA]</scope>
    <source>
        <strain evidence="1 2">JCM 12520</strain>
    </source>
</reference>
<dbReference type="InterPro" id="IPR014825">
    <property type="entry name" value="DNA_alkylation"/>
</dbReference>
<gene>
    <name evidence="1" type="ORF">ACFFNY_27550</name>
</gene>
<dbReference type="Proteomes" id="UP001589619">
    <property type="component" value="Unassembled WGS sequence"/>
</dbReference>
<dbReference type="PANTHER" id="PTHR34070">
    <property type="entry name" value="ARMADILLO-TYPE FOLD"/>
    <property type="match status" value="1"/>
</dbReference>
<dbReference type="CDD" id="cd06561">
    <property type="entry name" value="AlkD_like"/>
    <property type="match status" value="1"/>
</dbReference>
<proteinExistence type="predicted"/>
<protein>
    <submittedName>
        <fullName evidence="1">DNA alkylation repair protein</fullName>
    </submittedName>
</protein>
<dbReference type="InterPro" id="IPR016024">
    <property type="entry name" value="ARM-type_fold"/>
</dbReference>
<sequence>MDKTIKRQLAELADEEYRRFSAALIPNIDNVLGVRLPQLRKLAKQLVKEDWRAYVRQEGNDSFEETMLEGMIIGYIKTDTEEWLRLIADFVPKIDNWSVCDSFCTGLKVAASDKERVWAFLQPYLASPREYDIRFGVVMLLMYYIEPDYIVEVLRLLDGIRHDGYYAKMAVAWALSICFVKLPGPTLAYLEGRPALDDFTYNKALQKMTESLQVDPQTKQRLRAMKRPGPGRR</sequence>
<keyword evidence="2" id="KW-1185">Reference proteome</keyword>
<dbReference type="PANTHER" id="PTHR34070:SF1">
    <property type="entry name" value="DNA ALKYLATION REPAIR PROTEIN"/>
    <property type="match status" value="1"/>
</dbReference>
<dbReference type="SUPFAM" id="SSF48371">
    <property type="entry name" value="ARM repeat"/>
    <property type="match status" value="1"/>
</dbReference>